<name>A0A6G1GNA0_9PEZI</name>
<dbReference type="GO" id="GO:0006086">
    <property type="term" value="P:pyruvate decarboxylation to acetyl-CoA"/>
    <property type="evidence" value="ECO:0007669"/>
    <property type="project" value="InterPro"/>
</dbReference>
<dbReference type="OrthoDB" id="10266385at2759"/>
<dbReference type="InterPro" id="IPR033248">
    <property type="entry name" value="Transketolase_C"/>
</dbReference>
<dbReference type="Pfam" id="PF02780">
    <property type="entry name" value="Transketolase_C"/>
    <property type="match status" value="1"/>
</dbReference>
<comment type="subcellular location">
    <subcellularLocation>
        <location evidence="2">Mitochondrion</location>
    </subcellularLocation>
</comment>
<dbReference type="InterPro" id="IPR009014">
    <property type="entry name" value="Transketo_C/PFOR_II"/>
</dbReference>
<keyword evidence="4" id="KW-0809">Transit peptide</keyword>
<dbReference type="EMBL" id="ML977186">
    <property type="protein sequence ID" value="KAF1982302.1"/>
    <property type="molecule type" value="Genomic_DNA"/>
</dbReference>
<dbReference type="GO" id="GO:0005739">
    <property type="term" value="C:mitochondrion"/>
    <property type="evidence" value="ECO:0007669"/>
    <property type="project" value="UniProtKB-SubCell"/>
</dbReference>
<dbReference type="GO" id="GO:0004739">
    <property type="term" value="F:pyruvate dehydrogenase (acetyl-transferring) activity"/>
    <property type="evidence" value="ECO:0007669"/>
    <property type="project" value="UniProtKB-UniRule"/>
</dbReference>
<evidence type="ECO:0000256" key="8">
    <source>
        <dbReference type="ARBA" id="ARBA00023128"/>
    </source>
</evidence>
<accession>A0A6G1GNA0</accession>
<dbReference type="NCBIfam" id="NF008854">
    <property type="entry name" value="PRK11892.1"/>
    <property type="match status" value="1"/>
</dbReference>
<evidence type="ECO:0000313" key="13">
    <source>
        <dbReference type="Proteomes" id="UP000800041"/>
    </source>
</evidence>
<keyword evidence="5" id="KW-0630">Potassium</keyword>
<organism evidence="12 13">
    <name type="scientific">Aulographum hederae CBS 113979</name>
    <dbReference type="NCBI Taxonomy" id="1176131"/>
    <lineage>
        <taxon>Eukaryota</taxon>
        <taxon>Fungi</taxon>
        <taxon>Dikarya</taxon>
        <taxon>Ascomycota</taxon>
        <taxon>Pezizomycotina</taxon>
        <taxon>Dothideomycetes</taxon>
        <taxon>Pleosporomycetidae</taxon>
        <taxon>Aulographales</taxon>
        <taxon>Aulographaceae</taxon>
    </lineage>
</organism>
<evidence type="ECO:0000259" key="11">
    <source>
        <dbReference type="SMART" id="SM00861"/>
    </source>
</evidence>
<keyword evidence="8" id="KW-0496">Mitochondrion</keyword>
<dbReference type="InterPro" id="IPR027110">
    <property type="entry name" value="PDHB_mito-type"/>
</dbReference>
<dbReference type="Pfam" id="PF02779">
    <property type="entry name" value="Transket_pyr"/>
    <property type="match status" value="1"/>
</dbReference>
<evidence type="ECO:0000256" key="7">
    <source>
        <dbReference type="ARBA" id="ARBA00023052"/>
    </source>
</evidence>
<feature type="domain" description="Transketolase-like pyrimidine-binding" evidence="11">
    <location>
        <begin position="51"/>
        <end position="226"/>
    </location>
</feature>
<dbReference type="SMART" id="SM00861">
    <property type="entry name" value="Transket_pyr"/>
    <property type="match status" value="1"/>
</dbReference>
<dbReference type="PANTHER" id="PTHR11624">
    <property type="entry name" value="DEHYDROGENASE RELATED"/>
    <property type="match status" value="1"/>
</dbReference>
<proteinExistence type="predicted"/>
<evidence type="ECO:0000256" key="6">
    <source>
        <dbReference type="ARBA" id="ARBA00023002"/>
    </source>
</evidence>
<dbReference type="AlphaFoldDB" id="A0A6G1GNA0"/>
<evidence type="ECO:0000313" key="12">
    <source>
        <dbReference type="EMBL" id="KAF1982302.1"/>
    </source>
</evidence>
<evidence type="ECO:0000256" key="3">
    <source>
        <dbReference type="ARBA" id="ARBA00022723"/>
    </source>
</evidence>
<keyword evidence="13" id="KW-1185">Reference proteome</keyword>
<dbReference type="InterPro" id="IPR005475">
    <property type="entry name" value="Transketolase-like_Pyr-bd"/>
</dbReference>
<dbReference type="SUPFAM" id="SSF52922">
    <property type="entry name" value="TK C-terminal domain-like"/>
    <property type="match status" value="1"/>
</dbReference>
<dbReference type="CDD" id="cd07036">
    <property type="entry name" value="TPP_PYR_E1-PDHc-beta_like"/>
    <property type="match status" value="1"/>
</dbReference>
<keyword evidence="9 10" id="KW-0670">Pyruvate</keyword>
<keyword evidence="7 10" id="KW-0786">Thiamine pyrophosphate</keyword>
<dbReference type="SUPFAM" id="SSF52518">
    <property type="entry name" value="Thiamin diphosphate-binding fold (THDP-binding)"/>
    <property type="match status" value="1"/>
</dbReference>
<dbReference type="Proteomes" id="UP000800041">
    <property type="component" value="Unassembled WGS sequence"/>
</dbReference>
<comment type="function">
    <text evidence="10">The pyruvate dehydrogenase complex catalyzes the overall conversion of pyruvate to acetyl-CoA and CO2.</text>
</comment>
<evidence type="ECO:0000256" key="2">
    <source>
        <dbReference type="ARBA" id="ARBA00004173"/>
    </source>
</evidence>
<dbReference type="PANTHER" id="PTHR11624:SF96">
    <property type="entry name" value="PYRUVATE DEHYDROGENASE E1 COMPONENT SUBUNIT BETA, MITOCHONDRIAL"/>
    <property type="match status" value="1"/>
</dbReference>
<keyword evidence="3" id="KW-0479">Metal-binding</keyword>
<comment type="cofactor">
    <cofactor evidence="1 10">
        <name>thiamine diphosphate</name>
        <dbReference type="ChEBI" id="CHEBI:58937"/>
    </cofactor>
</comment>
<sequence length="377" mass="40567">MSGLRMLRPASRLLSASARPSPIVRSSFRAATAVPATARRSYATPSGTKEVTVREALLEAMVEEMEGNDKVFVIGEEVAQYNGAYKVTKGLLDRFGEKRVIDSPITESGFCGLTVGAALAGLHPVCEFMTFNFAMQAIDQIINSAAKTHYMSGGIQPCNVTFRGPNGFASGVAAQHSQDYSAWYGSIPGLKVVAPYSSEDAKGLLKAAIRDPNPVVVLENELLYGLPFPMSEAAQKDDFVIPFGKAKIERPGKDLTMVTLSRCVGQCLVAADILKKKYGVEAEVINLRSVKPLDVEAIINSVKKTGHMMAVESGFPSFGVGAELIALTAEYAFDYLEAPPVRVTGAEVPTPYAQKLEEMAFPSEDLIAEYAAKLLRV</sequence>
<evidence type="ECO:0000256" key="1">
    <source>
        <dbReference type="ARBA" id="ARBA00001964"/>
    </source>
</evidence>
<comment type="catalytic activity">
    <reaction evidence="10">
        <text>N(6)-[(R)-lipoyl]-L-lysyl-[protein] + pyruvate + H(+) = N(6)-[(R)-S(8)-acetyldihydrolipoyl]-L-lysyl-[protein] + CO2</text>
        <dbReference type="Rhea" id="RHEA:19189"/>
        <dbReference type="Rhea" id="RHEA-COMP:10474"/>
        <dbReference type="Rhea" id="RHEA-COMP:10478"/>
        <dbReference type="ChEBI" id="CHEBI:15361"/>
        <dbReference type="ChEBI" id="CHEBI:15378"/>
        <dbReference type="ChEBI" id="CHEBI:16526"/>
        <dbReference type="ChEBI" id="CHEBI:83099"/>
        <dbReference type="ChEBI" id="CHEBI:83111"/>
        <dbReference type="EC" id="1.2.4.1"/>
    </reaction>
</comment>
<dbReference type="Gene3D" id="3.40.50.920">
    <property type="match status" value="1"/>
</dbReference>
<protein>
    <recommendedName>
        <fullName evidence="10">Pyruvate dehydrogenase E1 component subunit beta</fullName>
        <ecNumber evidence="10">1.2.4.1</ecNumber>
    </recommendedName>
</protein>
<reference evidence="12" key="1">
    <citation type="journal article" date="2020" name="Stud. Mycol.">
        <title>101 Dothideomycetes genomes: a test case for predicting lifestyles and emergence of pathogens.</title>
        <authorList>
            <person name="Haridas S."/>
            <person name="Albert R."/>
            <person name="Binder M."/>
            <person name="Bloem J."/>
            <person name="Labutti K."/>
            <person name="Salamov A."/>
            <person name="Andreopoulos B."/>
            <person name="Baker S."/>
            <person name="Barry K."/>
            <person name="Bills G."/>
            <person name="Bluhm B."/>
            <person name="Cannon C."/>
            <person name="Castanera R."/>
            <person name="Culley D."/>
            <person name="Daum C."/>
            <person name="Ezra D."/>
            <person name="Gonzalez J."/>
            <person name="Henrissat B."/>
            <person name="Kuo A."/>
            <person name="Liang C."/>
            <person name="Lipzen A."/>
            <person name="Lutzoni F."/>
            <person name="Magnuson J."/>
            <person name="Mondo S."/>
            <person name="Nolan M."/>
            <person name="Ohm R."/>
            <person name="Pangilinan J."/>
            <person name="Park H.-J."/>
            <person name="Ramirez L."/>
            <person name="Alfaro M."/>
            <person name="Sun H."/>
            <person name="Tritt A."/>
            <person name="Yoshinaga Y."/>
            <person name="Zwiers L.-H."/>
            <person name="Turgeon B."/>
            <person name="Goodwin S."/>
            <person name="Spatafora J."/>
            <person name="Crous P."/>
            <person name="Grigoriev I."/>
        </authorList>
    </citation>
    <scope>NUCLEOTIDE SEQUENCE</scope>
    <source>
        <strain evidence="12">CBS 113979</strain>
    </source>
</reference>
<dbReference type="GO" id="GO:0046872">
    <property type="term" value="F:metal ion binding"/>
    <property type="evidence" value="ECO:0007669"/>
    <property type="project" value="UniProtKB-KW"/>
</dbReference>
<evidence type="ECO:0000256" key="5">
    <source>
        <dbReference type="ARBA" id="ARBA00022958"/>
    </source>
</evidence>
<evidence type="ECO:0000256" key="9">
    <source>
        <dbReference type="ARBA" id="ARBA00023317"/>
    </source>
</evidence>
<keyword evidence="6 10" id="KW-0560">Oxidoreductase</keyword>
<evidence type="ECO:0000256" key="10">
    <source>
        <dbReference type="RuleBase" id="RU364074"/>
    </source>
</evidence>
<dbReference type="Gene3D" id="3.40.50.970">
    <property type="match status" value="1"/>
</dbReference>
<dbReference type="FunFam" id="3.40.50.970:FF:000006">
    <property type="entry name" value="Pyruvate dehydrogenase E1 component subunit beta"/>
    <property type="match status" value="1"/>
</dbReference>
<dbReference type="NCBIfam" id="NF006667">
    <property type="entry name" value="PRK09212.1"/>
    <property type="match status" value="1"/>
</dbReference>
<dbReference type="EC" id="1.2.4.1" evidence="10"/>
<dbReference type="FunFam" id="3.40.50.920:FF:000001">
    <property type="entry name" value="Pyruvate dehydrogenase E1 beta subunit"/>
    <property type="match status" value="1"/>
</dbReference>
<gene>
    <name evidence="12" type="ORF">K402DRAFT_466919</name>
</gene>
<evidence type="ECO:0000256" key="4">
    <source>
        <dbReference type="ARBA" id="ARBA00022946"/>
    </source>
</evidence>
<dbReference type="InterPro" id="IPR029061">
    <property type="entry name" value="THDP-binding"/>
</dbReference>